<keyword evidence="6" id="KW-1185">Reference proteome</keyword>
<dbReference type="Gene3D" id="3.40.50.300">
    <property type="entry name" value="P-loop containing nucleotide triphosphate hydrolases"/>
    <property type="match status" value="1"/>
</dbReference>
<feature type="compositionally biased region" description="Low complexity" evidence="2">
    <location>
        <begin position="356"/>
        <end position="368"/>
    </location>
</feature>
<feature type="region of interest" description="Disordered" evidence="2">
    <location>
        <begin position="415"/>
        <end position="436"/>
    </location>
</feature>
<evidence type="ECO:0000259" key="3">
    <source>
        <dbReference type="PROSITE" id="PS51199"/>
    </source>
</evidence>
<feature type="region of interest" description="Disordered" evidence="2">
    <location>
        <begin position="74"/>
        <end position="99"/>
    </location>
</feature>
<evidence type="ECO:0000256" key="1">
    <source>
        <dbReference type="ARBA" id="ARBA00009981"/>
    </source>
</evidence>
<evidence type="ECO:0000256" key="2">
    <source>
        <dbReference type="SAM" id="MobiDB-lite"/>
    </source>
</evidence>
<dbReference type="EMBL" id="FNVU01000016">
    <property type="protein sequence ID" value="SEG85216.1"/>
    <property type="molecule type" value="Genomic_DNA"/>
</dbReference>
<comment type="similarity">
    <text evidence="1">Belongs to the phD/YefM antitoxin family.</text>
</comment>
<reference evidence="4 6" key="1">
    <citation type="submission" date="2016-10" db="EMBL/GenBank/DDBJ databases">
        <authorList>
            <person name="de Groot N.N."/>
        </authorList>
    </citation>
    <scope>NUCLEOTIDE SEQUENCE [LARGE SCALE GENOMIC DNA]</scope>
    <source>
        <strain evidence="4 6">CGMCC 4.2023</strain>
    </source>
</reference>
<evidence type="ECO:0000313" key="5">
    <source>
        <dbReference type="EMBL" id="SEG91019.1"/>
    </source>
</evidence>
<feature type="compositionally biased region" description="Low complexity" evidence="2">
    <location>
        <begin position="715"/>
        <end position="727"/>
    </location>
</feature>
<dbReference type="PANTHER" id="PTHR30153:SF2">
    <property type="entry name" value="REPLICATIVE DNA HELICASE"/>
    <property type="match status" value="1"/>
</dbReference>
<feature type="region of interest" description="Disordered" evidence="2">
    <location>
        <begin position="656"/>
        <end position="740"/>
    </location>
</feature>
<feature type="compositionally biased region" description="Low complexity" evidence="2">
    <location>
        <begin position="376"/>
        <end position="389"/>
    </location>
</feature>
<feature type="compositionally biased region" description="Low complexity" evidence="2">
    <location>
        <begin position="662"/>
        <end position="675"/>
    </location>
</feature>
<protein>
    <submittedName>
        <fullName evidence="4">Prevent-host-death family protein</fullName>
    </submittedName>
</protein>
<dbReference type="SUPFAM" id="SSF52540">
    <property type="entry name" value="P-loop containing nucleoside triphosphate hydrolases"/>
    <property type="match status" value="1"/>
</dbReference>
<feature type="compositionally biased region" description="Low complexity" evidence="2">
    <location>
        <begin position="168"/>
        <end position="195"/>
    </location>
</feature>
<dbReference type="PANTHER" id="PTHR30153">
    <property type="entry name" value="REPLICATIVE DNA HELICASE DNAB"/>
    <property type="match status" value="1"/>
</dbReference>
<dbReference type="InterPro" id="IPR036165">
    <property type="entry name" value="YefM-like_sf"/>
</dbReference>
<dbReference type="InterPro" id="IPR027417">
    <property type="entry name" value="P-loop_NTPase"/>
</dbReference>
<dbReference type="EMBL" id="FNVU01000023">
    <property type="protein sequence ID" value="SEG91019.1"/>
    <property type="molecule type" value="Genomic_DNA"/>
</dbReference>
<dbReference type="GO" id="GO:0006260">
    <property type="term" value="P:DNA replication"/>
    <property type="evidence" value="ECO:0007669"/>
    <property type="project" value="InterPro"/>
</dbReference>
<feature type="compositionally biased region" description="Low complexity" evidence="2">
    <location>
        <begin position="75"/>
        <end position="84"/>
    </location>
</feature>
<name>A0A1H6DKK8_9ACTN</name>
<organism evidence="4 6">
    <name type="scientific">Actinacidiphila yanglinensis</name>
    <dbReference type="NCBI Taxonomy" id="310779"/>
    <lineage>
        <taxon>Bacteria</taxon>
        <taxon>Bacillati</taxon>
        <taxon>Actinomycetota</taxon>
        <taxon>Actinomycetes</taxon>
        <taxon>Kitasatosporales</taxon>
        <taxon>Streptomycetaceae</taxon>
        <taxon>Actinacidiphila</taxon>
    </lineage>
</organism>
<proteinExistence type="inferred from homology"/>
<dbReference type="SUPFAM" id="SSF143120">
    <property type="entry name" value="YefM-like"/>
    <property type="match status" value="1"/>
</dbReference>
<feature type="region of interest" description="Disordered" evidence="2">
    <location>
        <begin position="299"/>
        <end position="399"/>
    </location>
</feature>
<gene>
    <name evidence="4" type="ORF">SAMN05216223_1169</name>
    <name evidence="5" type="ORF">SAMN05216223_1239</name>
</gene>
<feature type="compositionally biased region" description="Pro residues" evidence="2">
    <location>
        <begin position="85"/>
        <end position="96"/>
    </location>
</feature>
<evidence type="ECO:0000313" key="6">
    <source>
        <dbReference type="Proteomes" id="UP000236754"/>
    </source>
</evidence>
<dbReference type="AlphaFoldDB" id="A0A1H6DKK8"/>
<dbReference type="GO" id="GO:0003678">
    <property type="term" value="F:DNA helicase activity"/>
    <property type="evidence" value="ECO:0007669"/>
    <property type="project" value="InterPro"/>
</dbReference>
<accession>A0A1H6DKK8</accession>
<dbReference type="PROSITE" id="PS51199">
    <property type="entry name" value="SF4_HELICASE"/>
    <property type="match status" value="1"/>
</dbReference>
<feature type="compositionally biased region" description="Pro residues" evidence="2">
    <location>
        <begin position="676"/>
        <end position="714"/>
    </location>
</feature>
<evidence type="ECO:0000313" key="4">
    <source>
        <dbReference type="EMBL" id="SEG85216.1"/>
    </source>
</evidence>
<feature type="domain" description="SF4 helicase" evidence="3">
    <location>
        <begin position="422"/>
        <end position="623"/>
    </location>
</feature>
<sequence>MPAHQLVTPPRGGLAEKSGRRLRLALQAAAQQRTSGSHWHVLLTAPRSAFGGPRSTRAEQTYQLLERIVTQCLHPGQAPSAGPAPAQPSKPAPEPAPVTDATSILTEPATEHDGLTHETAPAQRGPSPVAKPAPSTGPAQFLSQPAAAPARPGDTSKTAPDSSDTVRTSATATTAQESETGTAVASAPSATPPSATLARKLLPGPPPATLHEARAALPQFIRAAADGTPTPLARDTDHALLMAPTDAAALGWDLTGAEVHGIADARKKLGDLIRHASQGRPQLLRRHNTPVAVLIPAVTESTPHPATTPGPRPSPAEEPSNDHPTPRPPNGLQPQPDLPVPLGSAPHPAKAPAPSPSDAAARSSAHPSGDLPTELAPQPAVASAPAAVPDSGEPGVPRRLAPLDQALDTVLISPAGNTTTDTAAPPHGLPTGIPSLDQALGGLQPGRFYLVAAAPGAGGSLIASSAARTTALDHRRTVLYAASGLSRADVAARIVAAHLSVDYRRLRTGQLTTTEQTEVSALYRELPAAPLFIDDGSDLTPAAIAESATGLLDLALVVVDRLQAADDPRLPLSGPRLTDAAQALAHLARTLHIPVLAAVDTDHADTVATLSLDTTLTLTPDTGNPHQTHLTITERDLGTQAVLTLHADLTHARLTEAPPHAPSTRPTPTQPAAAHPAPPAPAGTPGAWPPTATPGNPTPPAASAQQPPPTPTPPAAAAAPEPARQRTPQPPGSTTGGYAGRDYSYFTGQITRAVDQALADHAGDVETATEALAKKAVPHAMALFEETRVGSNYEHTVYPETLEFLRKKTKEGADQVWEGRHNWTNTTLIDSLNNGTLDPVTVDALDTNAAYLSAFKTYLPIGTLQHNPDGGFDPKRSGIYLLTQRPTWHHPHLPDPIGNRHETGPVLLTDSTIRLLLRCARYGLCDPPAIAESWTSGASEGLLEKFRRVLTEAREAALAREAAGYADGAVTVEYVKAMYAKFTSTMGESNANLEIRRPEWMHIIRSQAFANLWYKANKAHEAGLTIVRVRGTDELHLTGGPWRKTPGQEDGVFPEGRLTQHMKLKDRYTLPRKTTA</sequence>
<dbReference type="Pfam" id="PF03796">
    <property type="entry name" value="DnaB_C"/>
    <property type="match status" value="1"/>
</dbReference>
<dbReference type="GO" id="GO:0005524">
    <property type="term" value="F:ATP binding"/>
    <property type="evidence" value="ECO:0007669"/>
    <property type="project" value="InterPro"/>
</dbReference>
<dbReference type="GO" id="GO:0005829">
    <property type="term" value="C:cytosol"/>
    <property type="evidence" value="ECO:0007669"/>
    <property type="project" value="TreeGrafter"/>
</dbReference>
<feature type="compositionally biased region" description="Pro residues" evidence="2">
    <location>
        <begin position="306"/>
        <end position="316"/>
    </location>
</feature>
<dbReference type="InterPro" id="IPR007694">
    <property type="entry name" value="DNA_helicase_DnaB-like_C"/>
</dbReference>
<dbReference type="Gene3D" id="3.40.1620.10">
    <property type="entry name" value="YefM-like domain"/>
    <property type="match status" value="1"/>
</dbReference>
<feature type="compositionally biased region" description="Polar residues" evidence="2">
    <location>
        <begin position="155"/>
        <end position="167"/>
    </location>
</feature>
<feature type="region of interest" description="Disordered" evidence="2">
    <location>
        <begin position="112"/>
        <end position="195"/>
    </location>
</feature>
<dbReference type="NCBIfam" id="TIGR01552">
    <property type="entry name" value="phd_fam"/>
    <property type="match status" value="1"/>
</dbReference>
<dbReference type="Proteomes" id="UP000236754">
    <property type="component" value="Unassembled WGS sequence"/>
</dbReference>
<feature type="compositionally biased region" description="Pro residues" evidence="2">
    <location>
        <begin position="326"/>
        <end position="339"/>
    </location>
</feature>